<dbReference type="InterPro" id="IPR046497">
    <property type="entry name" value="DUF6590"/>
</dbReference>
<protein>
    <recommendedName>
        <fullName evidence="2">DUF6590 domain-containing protein</fullName>
    </recommendedName>
</protein>
<dbReference type="EMBL" id="MDDG01000001">
    <property type="protein sequence ID" value="OQE47249.1"/>
    <property type="molecule type" value="Genomic_DNA"/>
</dbReference>
<evidence type="ECO:0000313" key="4">
    <source>
        <dbReference type="Proteomes" id="UP000191500"/>
    </source>
</evidence>
<sequence length="396" mass="44158">MRDIETLGLIFYLSGLPLSLISWSDMVMASDWVLHLETNRWVRSIYNYSGELLREWDYPGGGSSPTMAGQGSSVAPRQRGTSRSTFSKHDAYWHIPFVPGMSHHASRLDHVQQQDPPDCDQTYANGQSPATMYQQLANHRVGDGVHSNSGAGTVANIKPNSPPVWSPGMKYEVTRETTGLRTGCASISDSSEVTASSESDASISRIQVDDLQRLSLRDRPASHMVLPYGASSYKMQSNSRRFFRIGRVFSVLCHENAGWHGTVLSEKVSHPSANPFIKGKYQEPMYSSIRRMVVVKEPITTYSGQGVTKAGLDRSKHAVIGMRGDRPRTVQAEPRMVKEPLEVDPARPDQKLDCMSRVNFCKVYTVEHNVKVLSVSKITDASRARFPEYAQSEFVR</sequence>
<feature type="domain" description="DUF6590" evidence="2">
    <location>
        <begin position="240"/>
        <end position="386"/>
    </location>
</feature>
<accession>A0A1V6V9T0</accession>
<dbReference type="Proteomes" id="UP000191500">
    <property type="component" value="Unassembled WGS sequence"/>
</dbReference>
<evidence type="ECO:0000259" key="2">
    <source>
        <dbReference type="Pfam" id="PF20233"/>
    </source>
</evidence>
<evidence type="ECO:0000313" key="3">
    <source>
        <dbReference type="EMBL" id="OQE47249.1"/>
    </source>
</evidence>
<gene>
    <name evidence="3" type="ORF">PENCOP_c001G04677</name>
</gene>
<comment type="caution">
    <text evidence="3">The sequence shown here is derived from an EMBL/GenBank/DDBJ whole genome shotgun (WGS) entry which is preliminary data.</text>
</comment>
<evidence type="ECO:0000256" key="1">
    <source>
        <dbReference type="SAM" id="MobiDB-lite"/>
    </source>
</evidence>
<dbReference type="Pfam" id="PF20233">
    <property type="entry name" value="DUF6590"/>
    <property type="match status" value="1"/>
</dbReference>
<feature type="region of interest" description="Disordered" evidence="1">
    <location>
        <begin position="63"/>
        <end position="85"/>
    </location>
</feature>
<dbReference type="STRING" id="36646.A0A1V6V9T0"/>
<dbReference type="PANTHER" id="PTHR35391:SF5">
    <property type="entry name" value="DUF6590 DOMAIN-CONTAINING PROTEIN"/>
    <property type="match status" value="1"/>
</dbReference>
<name>A0A1V6V9T0_9EURO</name>
<organism evidence="3 4">
    <name type="scientific">Penicillium coprophilum</name>
    <dbReference type="NCBI Taxonomy" id="36646"/>
    <lineage>
        <taxon>Eukaryota</taxon>
        <taxon>Fungi</taxon>
        <taxon>Dikarya</taxon>
        <taxon>Ascomycota</taxon>
        <taxon>Pezizomycotina</taxon>
        <taxon>Eurotiomycetes</taxon>
        <taxon>Eurotiomycetidae</taxon>
        <taxon>Eurotiales</taxon>
        <taxon>Aspergillaceae</taxon>
        <taxon>Penicillium</taxon>
    </lineage>
</organism>
<feature type="compositionally biased region" description="Polar residues" evidence="1">
    <location>
        <begin position="64"/>
        <end position="85"/>
    </location>
</feature>
<dbReference type="AlphaFoldDB" id="A0A1V6V9T0"/>
<reference evidence="4" key="1">
    <citation type="journal article" date="2017" name="Nat. Microbiol.">
        <title>Global analysis of biosynthetic gene clusters reveals vast potential of secondary metabolite production in Penicillium species.</title>
        <authorList>
            <person name="Nielsen J.C."/>
            <person name="Grijseels S."/>
            <person name="Prigent S."/>
            <person name="Ji B."/>
            <person name="Dainat J."/>
            <person name="Nielsen K.F."/>
            <person name="Frisvad J.C."/>
            <person name="Workman M."/>
            <person name="Nielsen J."/>
        </authorList>
    </citation>
    <scope>NUCLEOTIDE SEQUENCE [LARGE SCALE GENOMIC DNA]</scope>
    <source>
        <strain evidence="4">IBT 31321</strain>
    </source>
</reference>
<keyword evidence="4" id="KW-1185">Reference proteome</keyword>
<proteinExistence type="predicted"/>
<dbReference type="PANTHER" id="PTHR35391">
    <property type="entry name" value="C2H2-TYPE DOMAIN-CONTAINING PROTEIN-RELATED"/>
    <property type="match status" value="1"/>
</dbReference>